<dbReference type="Proteomes" id="UP001580407">
    <property type="component" value="Unassembled WGS sequence"/>
</dbReference>
<reference evidence="2 3" key="1">
    <citation type="submission" date="2024-09" db="EMBL/GenBank/DDBJ databases">
        <authorList>
            <person name="Ruan L."/>
        </authorList>
    </citation>
    <scope>NUCLEOTIDE SEQUENCE [LARGE SCALE GENOMIC DNA]</scope>
    <source>
        <strain evidence="2 3">D33</strain>
    </source>
</reference>
<evidence type="ECO:0000313" key="2">
    <source>
        <dbReference type="EMBL" id="MFB5684166.1"/>
    </source>
</evidence>
<feature type="domain" description="DUF6603" evidence="1">
    <location>
        <begin position="208"/>
        <end position="656"/>
    </location>
</feature>
<dbReference type="EMBL" id="JBHILM010000036">
    <property type="protein sequence ID" value="MFB5684166.1"/>
    <property type="molecule type" value="Genomic_DNA"/>
</dbReference>
<evidence type="ECO:0000313" key="3">
    <source>
        <dbReference type="Proteomes" id="UP001580407"/>
    </source>
</evidence>
<organism evidence="2 3">
    <name type="scientific">Paenibacillus terreus</name>
    <dbReference type="NCBI Taxonomy" id="1387834"/>
    <lineage>
        <taxon>Bacteria</taxon>
        <taxon>Bacillati</taxon>
        <taxon>Bacillota</taxon>
        <taxon>Bacilli</taxon>
        <taxon>Bacillales</taxon>
        <taxon>Paenibacillaceae</taxon>
        <taxon>Paenibacillus</taxon>
    </lineage>
</organism>
<dbReference type="RefSeq" id="WP_375527883.1">
    <property type="nucleotide sequence ID" value="NZ_JBHILM010000036.1"/>
</dbReference>
<sequence length="880" mass="98645">MPVDDGLLQNVLHRLRILDSNIPLNVPTEFYELNLNNICKNTDVDLPDELIMTADISEYSNENPCKIVLFAKRVSSAPVEYLFAFSIKLERIFSLSDIEIFGKSYKELGFINLKIDELIFASDKDNKITRETIRDWNARIVSELGEEQYKFPEVDLDYGLRLMGLFQIGDYLQSISQFLGFRDSTFVNLPLNSLTDTDYRLEVWYPAQYTFGPLTLSRVGLSYDTQAKRFQFLIEAVLSVSNVKLVLTDLKVTSPFKQWIPTTWLDSLALSYDMPDILEISGGLLRDNHEYSGIAVVELIQRTLVAIGSYAERDGTESLFIFASVKELLGGPPYLYVTGLGFGFGVNKQFIEPPIDKVREFPLLQSPCNDIEQVLASLEGSWIQNNVGSNWLALGIDFLTFQFIESHALLIAQFKHDFEMLILGFSELKIPRENPYVYIELQYKGSWKPNKGFVGITAQITSNSYLFDPDCKLTGDFAFWSWYKGSQQGDFILSAGGYHPQFVVPSHYPTLERVSVNWPIQGGTIKGQSYFALTPSCLMGGGNLELTYGGNNASISLTAYAHVLVEWEPFHFDVAIGVTIKGRARIKMKYVGNVSASFEIGANLELWGTPTGGKVSFGYKSLRLTVGFGKERSGASNVSSPEKLREALPGGERYLQAQVKKGLIREHAGEWIIRPDDFAFTIESGIPITSYDCFDAVHDTKLPKLHIRPLPCGSSCPGTYRSHLYVRVQSSGSTWDDKEWEVKELEMYVPEALWGEPVASLRPSSKLTQQTVGLAFRPVVPAIQPEGSIDLHGKIGIECLPEKPTVTNINIRHMPGEPSDILSDRLKILSHINDNPAKSERQRIIHVLTQAGIYNGSNDSLLLLSRDAAQLYPEPPLIMT</sequence>
<name>A0ABV5BEN1_9BACL</name>
<comment type="caution">
    <text evidence="2">The sequence shown here is derived from an EMBL/GenBank/DDBJ whole genome shotgun (WGS) entry which is preliminary data.</text>
</comment>
<dbReference type="InterPro" id="IPR046538">
    <property type="entry name" value="DUF6603"/>
</dbReference>
<evidence type="ECO:0000259" key="1">
    <source>
        <dbReference type="Pfam" id="PF20248"/>
    </source>
</evidence>
<keyword evidence="3" id="KW-1185">Reference proteome</keyword>
<accession>A0ABV5BEN1</accession>
<proteinExistence type="predicted"/>
<dbReference type="Pfam" id="PF20248">
    <property type="entry name" value="DUF6603"/>
    <property type="match status" value="1"/>
</dbReference>
<gene>
    <name evidence="2" type="ORF">ACE3NQ_24965</name>
</gene>
<protein>
    <submittedName>
        <fullName evidence="2">DUF6603 domain-containing protein</fullName>
    </submittedName>
</protein>